<feature type="chain" id="PRO_5043463302" evidence="2">
    <location>
        <begin position="26"/>
        <end position="239"/>
    </location>
</feature>
<dbReference type="PANTHER" id="PTHR22835:SF532">
    <property type="entry name" value="SERINE-RICH ADHESIN FOR PLATELETS-LIKE ISOFORM X1"/>
    <property type="match status" value="1"/>
</dbReference>
<dbReference type="InterPro" id="IPR036514">
    <property type="entry name" value="SGNH_hydro_sf"/>
</dbReference>
<comment type="caution">
    <text evidence="3">The sequence shown here is derived from an EMBL/GenBank/DDBJ whole genome shotgun (WGS) entry which is preliminary data.</text>
</comment>
<keyword evidence="4" id="KW-1185">Reference proteome</keyword>
<evidence type="ECO:0000313" key="4">
    <source>
        <dbReference type="Proteomes" id="UP000237347"/>
    </source>
</evidence>
<accession>A0AAW0KVU7</accession>
<dbReference type="Gene3D" id="3.40.50.1110">
    <property type="entry name" value="SGNH hydrolase"/>
    <property type="match status" value="1"/>
</dbReference>
<evidence type="ECO:0000256" key="2">
    <source>
        <dbReference type="SAM" id="SignalP"/>
    </source>
</evidence>
<dbReference type="PANTHER" id="PTHR22835">
    <property type="entry name" value="ZINC FINGER FYVE DOMAIN CONTAINING PROTEIN"/>
    <property type="match status" value="1"/>
</dbReference>
<feature type="signal peptide" evidence="2">
    <location>
        <begin position="1"/>
        <end position="25"/>
    </location>
</feature>
<evidence type="ECO:0000256" key="1">
    <source>
        <dbReference type="ARBA" id="ARBA00008668"/>
    </source>
</evidence>
<dbReference type="EMBL" id="PKMF04000220">
    <property type="protein sequence ID" value="KAK7842501.1"/>
    <property type="molecule type" value="Genomic_DNA"/>
</dbReference>
<proteinExistence type="inferred from homology"/>
<sequence length="239" mass="26319">MANSKYLFLQIACFILLLSLSPTYAHNKSHESTPPLAGFQENVDFKGCFNKVYAFSDSYTDTGNAYNLGDLKSFISTLFSHAWSPYCSLENSKLSGYRLSNGRLVIDFLSYKDSSANFSCGANFAIARSTAFSSNLFGHFNFGSPLMWKSNPENILTQIDWFHSFVGERECQGKDEVACKSELGNALFWIGEIGGNDYAHLFASSGLLDKGAKFLVVQGLPPIGCLPLQLATCPSNDRD</sequence>
<dbReference type="AlphaFoldDB" id="A0AAW0KVU7"/>
<comment type="similarity">
    <text evidence="1">Belongs to the 'GDSL' lipolytic enzyme family.</text>
</comment>
<organism evidence="3 4">
    <name type="scientific">Quercus suber</name>
    <name type="common">Cork oak</name>
    <dbReference type="NCBI Taxonomy" id="58331"/>
    <lineage>
        <taxon>Eukaryota</taxon>
        <taxon>Viridiplantae</taxon>
        <taxon>Streptophyta</taxon>
        <taxon>Embryophyta</taxon>
        <taxon>Tracheophyta</taxon>
        <taxon>Spermatophyta</taxon>
        <taxon>Magnoliopsida</taxon>
        <taxon>eudicotyledons</taxon>
        <taxon>Gunneridae</taxon>
        <taxon>Pentapetalae</taxon>
        <taxon>rosids</taxon>
        <taxon>fabids</taxon>
        <taxon>Fagales</taxon>
        <taxon>Fagaceae</taxon>
        <taxon>Quercus</taxon>
    </lineage>
</organism>
<reference evidence="3 4" key="1">
    <citation type="journal article" date="2018" name="Sci. Data">
        <title>The draft genome sequence of cork oak.</title>
        <authorList>
            <person name="Ramos A.M."/>
            <person name="Usie A."/>
            <person name="Barbosa P."/>
            <person name="Barros P.M."/>
            <person name="Capote T."/>
            <person name="Chaves I."/>
            <person name="Simoes F."/>
            <person name="Abreu I."/>
            <person name="Carrasquinho I."/>
            <person name="Faro C."/>
            <person name="Guimaraes J.B."/>
            <person name="Mendonca D."/>
            <person name="Nobrega F."/>
            <person name="Rodrigues L."/>
            <person name="Saibo N.J.M."/>
            <person name="Varela M.C."/>
            <person name="Egas C."/>
            <person name="Matos J."/>
            <person name="Miguel C.M."/>
            <person name="Oliveira M.M."/>
            <person name="Ricardo C.P."/>
            <person name="Goncalves S."/>
        </authorList>
    </citation>
    <scope>NUCLEOTIDE SEQUENCE [LARGE SCALE GENOMIC DNA]</scope>
    <source>
        <strain evidence="4">cv. HL8</strain>
    </source>
</reference>
<name>A0AAW0KVU7_QUESU</name>
<evidence type="ECO:0000313" key="3">
    <source>
        <dbReference type="EMBL" id="KAK7842501.1"/>
    </source>
</evidence>
<keyword evidence="2" id="KW-0732">Signal</keyword>
<gene>
    <name evidence="3" type="ORF">CFP56_013698</name>
</gene>
<dbReference type="Proteomes" id="UP000237347">
    <property type="component" value="Unassembled WGS sequence"/>
</dbReference>
<protein>
    <submittedName>
        <fullName evidence="3">Gdsl esterase/lipase</fullName>
    </submittedName>
</protein>